<keyword evidence="8 12" id="KW-0012">Acyltransferase</keyword>
<dbReference type="HAMAP" id="MF_01886">
    <property type="entry name" value="tRNA_acetyltr_TmcA"/>
    <property type="match status" value="1"/>
</dbReference>
<feature type="domain" description="TcmA/NAT10 helicase" evidence="14">
    <location>
        <begin position="233"/>
        <end position="405"/>
    </location>
</feature>
<dbReference type="SUPFAM" id="SSF52540">
    <property type="entry name" value="P-loop containing nucleoside triphosphate hydrolases"/>
    <property type="match status" value="1"/>
</dbReference>
<feature type="domain" description="N-acetyltransferase" evidence="16">
    <location>
        <begin position="442"/>
        <end position="551"/>
    </location>
</feature>
<evidence type="ECO:0000256" key="1">
    <source>
        <dbReference type="ARBA" id="ARBA00022490"/>
    </source>
</evidence>
<evidence type="ECO:0000256" key="3">
    <source>
        <dbReference type="ARBA" id="ARBA00022679"/>
    </source>
</evidence>
<comment type="catalytic activity">
    <reaction evidence="11">
        <text>a cytidine in mRNA + acetyl-CoA + ATP + H2O = an N(4)-acetylcytidine in mRNA + ADP + phosphate + CoA + H(+)</text>
        <dbReference type="Rhea" id="RHEA:58480"/>
        <dbReference type="Rhea" id="RHEA-COMP:15145"/>
        <dbReference type="Rhea" id="RHEA-COMP:15146"/>
        <dbReference type="ChEBI" id="CHEBI:15377"/>
        <dbReference type="ChEBI" id="CHEBI:15378"/>
        <dbReference type="ChEBI" id="CHEBI:30616"/>
        <dbReference type="ChEBI" id="CHEBI:43474"/>
        <dbReference type="ChEBI" id="CHEBI:57287"/>
        <dbReference type="ChEBI" id="CHEBI:57288"/>
        <dbReference type="ChEBI" id="CHEBI:74900"/>
        <dbReference type="ChEBI" id="CHEBI:82748"/>
        <dbReference type="ChEBI" id="CHEBI:456216"/>
    </reaction>
</comment>
<sequence>MTLAELVGDLRAEARRTNERRLLVLAGPREAGIDAAYSVIESAEVDPDAVSFVTTREGFRFHRLPPAGAGDLLGTTREMVILDCHEEFSANTLGQVAGAVDGGGLLVLLTPPLAELPDQLDALVDRVAVPPFDRSAVGNRFRHRLVETLTTHPGVAIATVETAADTDGPLSVSVDRDGLTQPTVEQPPKPNQRSTDRHGTPFPTAAFAACLTDDQARAVAHLSALSEPDQAVVLEANRGRGKSSAAGLAAGSLAAAGRDVLVTAPAFENAAPIFTRAERLLDGLDLLSTAANTDLPQLTTTTGGRIRFRTPPEAAALAEAVDVVITDEAAAIPVERLESLLAAPAVAFCTTVHGYEGTGRGFAVRFRDRLAESRHTVDDVELQEPIRYARGDPVESWLFRTLLLDAQPPVDQLVAEATPQSVTYRKLTQDELADDEQLLRSVFGLLVVAHYRTEPTDLVRLLDAPNLEVRALEYDGHVVSVAVLAREGGLDADLRAAMYEGQRVRGNMLPDVLTSQLRDEAAAEPVGYRVMRIATHHAVRSSGLGSQLLDRCYAEFGDRVDWLGVGFGATPQLLDFWRANGYRTVHLSITSNDRSGEHSALMLRPCSAAGRELTDRHVGWFRDRTPAMLSDVLSDLDPDIVRGGLAAAGPPEADRLGELDDRDWRVIAGVGYGPGTYEAAPHVFRTVAMAYLINPTGELSDRQARLLVRKVLQGEPWESVASELDFPSTSQCMREMGAIARAFCKAFGGDVAAAERERYS</sequence>
<dbReference type="AlphaFoldDB" id="A0ABD6D738"/>
<dbReference type="Pfam" id="PF08351">
    <property type="entry name" value="TmcA_N"/>
    <property type="match status" value="1"/>
</dbReference>
<feature type="binding site" evidence="12">
    <location>
        <begin position="533"/>
        <end position="535"/>
    </location>
    <ligand>
        <name>acetyl-CoA</name>
        <dbReference type="ChEBI" id="CHEBI:57288"/>
    </ligand>
</feature>
<evidence type="ECO:0000256" key="7">
    <source>
        <dbReference type="ARBA" id="ARBA00022884"/>
    </source>
</evidence>
<evidence type="ECO:0000256" key="4">
    <source>
        <dbReference type="ARBA" id="ARBA00022694"/>
    </source>
</evidence>
<dbReference type="GO" id="GO:0051391">
    <property type="term" value="P:tRNA acetylation"/>
    <property type="evidence" value="ECO:0007669"/>
    <property type="project" value="UniProtKB-UniRule"/>
</dbReference>
<proteinExistence type="inferred from homology"/>
<dbReference type="Gene3D" id="3.40.50.300">
    <property type="entry name" value="P-loop containing nucleotide triphosphate hydrolases"/>
    <property type="match status" value="1"/>
</dbReference>
<accession>A0ABD6D738</accession>
<reference evidence="17 18" key="1">
    <citation type="journal article" date="2019" name="Int. J. Syst. Evol. Microbiol.">
        <title>The Global Catalogue of Microorganisms (GCM) 10K type strain sequencing project: providing services to taxonomists for standard genome sequencing and annotation.</title>
        <authorList>
            <consortium name="The Broad Institute Genomics Platform"/>
            <consortium name="The Broad Institute Genome Sequencing Center for Infectious Disease"/>
            <person name="Wu L."/>
            <person name="Ma J."/>
        </authorList>
    </citation>
    <scope>NUCLEOTIDE SEQUENCE [LARGE SCALE GENOMIC DNA]</scope>
    <source>
        <strain evidence="17 18">CGMCC 1.10593</strain>
    </source>
</reference>
<dbReference type="EC" id="2.3.1.193" evidence="12"/>
<dbReference type="InterPro" id="IPR027417">
    <property type="entry name" value="P-loop_NTPase"/>
</dbReference>
<dbReference type="SUPFAM" id="SSF55729">
    <property type="entry name" value="Acyl-CoA N-acyltransferases (Nat)"/>
    <property type="match status" value="1"/>
</dbReference>
<evidence type="ECO:0000256" key="12">
    <source>
        <dbReference type="HAMAP-Rule" id="MF_01886"/>
    </source>
</evidence>
<keyword evidence="7 12" id="KW-0694">RNA-binding</keyword>
<dbReference type="InterPro" id="IPR013562">
    <property type="entry name" value="TmcA/NAT10_N"/>
</dbReference>
<gene>
    <name evidence="12 17" type="primary">tmcA</name>
    <name evidence="17" type="ORF">ACFSBW_04610</name>
</gene>
<dbReference type="InterPro" id="IPR007807">
    <property type="entry name" value="TcmA/NAT10_helicase"/>
</dbReference>
<dbReference type="EMBL" id="JBHUDM010000001">
    <property type="protein sequence ID" value="MFD1641157.1"/>
    <property type="molecule type" value="Genomic_DNA"/>
</dbReference>
<feature type="domain" description="TmcA/NAT10 N-terminal" evidence="15">
    <location>
        <begin position="5"/>
        <end position="158"/>
    </location>
</feature>
<dbReference type="GO" id="GO:0051392">
    <property type="term" value="F:tRNA cytidine N4-acetyltransferase activity"/>
    <property type="evidence" value="ECO:0007669"/>
    <property type="project" value="UniProtKB-UniRule"/>
</dbReference>
<evidence type="ECO:0000256" key="13">
    <source>
        <dbReference type="SAM" id="MobiDB-lite"/>
    </source>
</evidence>
<evidence type="ECO:0000259" key="14">
    <source>
        <dbReference type="Pfam" id="PF05127"/>
    </source>
</evidence>
<evidence type="ECO:0000259" key="16">
    <source>
        <dbReference type="Pfam" id="PF13718"/>
    </source>
</evidence>
<dbReference type="Pfam" id="PF05127">
    <property type="entry name" value="NAT10_TcmA_helicase"/>
    <property type="match status" value="1"/>
</dbReference>
<comment type="function">
    <text evidence="12">Catalyzes the formation of N(4)-acetylcytidine (ac(4)C) at the wobble position of tRNA(Met), by using acetyl-CoA as an acetyl donor and ATP (or GTP).</text>
</comment>
<dbReference type="Proteomes" id="UP001597052">
    <property type="component" value="Unassembled WGS sequence"/>
</dbReference>
<dbReference type="NCBIfam" id="NF041296">
    <property type="entry name" value="RNAactase_tcmA_Halo"/>
    <property type="match status" value="1"/>
</dbReference>
<evidence type="ECO:0000256" key="11">
    <source>
        <dbReference type="ARBA" id="ARBA00049914"/>
    </source>
</evidence>
<dbReference type="InterPro" id="IPR053477">
    <property type="entry name" value="tRNA_Cytidine_AcTrnsfr"/>
</dbReference>
<dbReference type="GO" id="GO:0005524">
    <property type="term" value="F:ATP binding"/>
    <property type="evidence" value="ECO:0007669"/>
    <property type="project" value="UniProtKB-UniRule"/>
</dbReference>
<dbReference type="GO" id="GO:0002101">
    <property type="term" value="P:tRNA wobble cytosine modification"/>
    <property type="evidence" value="ECO:0007669"/>
    <property type="project" value="UniProtKB-UniRule"/>
</dbReference>
<feature type="binding site" evidence="12">
    <location>
        <position position="387"/>
    </location>
    <ligand>
        <name>ATP</name>
        <dbReference type="ChEBI" id="CHEBI:30616"/>
    </ligand>
</feature>
<keyword evidence="3 12" id="KW-0808">Transferase</keyword>
<evidence type="ECO:0000313" key="17">
    <source>
        <dbReference type="EMBL" id="MFD1641157.1"/>
    </source>
</evidence>
<keyword evidence="2 12" id="KW-0820">tRNA-binding</keyword>
<comment type="catalytic activity">
    <reaction evidence="10">
        <text>a cytidine in RNA + acetyl-CoA + ATP + H2O = an N(4)-acetylcytidine in RNA + ADP + phosphate + CoA + H(+)</text>
        <dbReference type="Rhea" id="RHEA:82211"/>
        <dbReference type="Rhea" id="RHEA-COMP:15704"/>
        <dbReference type="Rhea" id="RHEA-COMP:19834"/>
        <dbReference type="ChEBI" id="CHEBI:15377"/>
        <dbReference type="ChEBI" id="CHEBI:15378"/>
        <dbReference type="ChEBI" id="CHEBI:30616"/>
        <dbReference type="ChEBI" id="CHEBI:43474"/>
        <dbReference type="ChEBI" id="CHEBI:57287"/>
        <dbReference type="ChEBI" id="CHEBI:57288"/>
        <dbReference type="ChEBI" id="CHEBI:74900"/>
        <dbReference type="ChEBI" id="CHEBI:82748"/>
        <dbReference type="ChEBI" id="CHEBI:456216"/>
    </reaction>
</comment>
<organism evidence="17 18">
    <name type="scientific">Halohasta litorea</name>
    <dbReference type="NCBI Taxonomy" id="869891"/>
    <lineage>
        <taxon>Archaea</taxon>
        <taxon>Methanobacteriati</taxon>
        <taxon>Methanobacteriota</taxon>
        <taxon>Stenosarchaea group</taxon>
        <taxon>Halobacteria</taxon>
        <taxon>Halobacteriales</taxon>
        <taxon>Haloferacaceae</taxon>
        <taxon>Halohasta</taxon>
    </lineage>
</organism>
<dbReference type="InterPro" id="IPR024914">
    <property type="entry name" value="tRNA_acetyltr_TmcA"/>
</dbReference>
<keyword evidence="1 12" id="KW-0963">Cytoplasm</keyword>
<dbReference type="PANTHER" id="PTHR10925">
    <property type="entry name" value="N-ACETYLTRANSFERASE 10"/>
    <property type="match status" value="1"/>
</dbReference>
<evidence type="ECO:0000259" key="15">
    <source>
        <dbReference type="Pfam" id="PF08351"/>
    </source>
</evidence>
<name>A0ABD6D738_9EURY</name>
<feature type="region of interest" description="Disordered" evidence="13">
    <location>
        <begin position="167"/>
        <end position="202"/>
    </location>
</feature>
<evidence type="ECO:0000256" key="5">
    <source>
        <dbReference type="ARBA" id="ARBA00022741"/>
    </source>
</evidence>
<keyword evidence="4 12" id="KW-0819">tRNA processing</keyword>
<evidence type="ECO:0000313" key="18">
    <source>
        <dbReference type="Proteomes" id="UP001597052"/>
    </source>
</evidence>
<comment type="caution">
    <text evidence="12">Lacks conserved residue(s) required for the propagation of feature annotation.</text>
</comment>
<dbReference type="PANTHER" id="PTHR10925:SF5">
    <property type="entry name" value="RNA CYTIDINE ACETYLTRANSFERASE"/>
    <property type="match status" value="1"/>
</dbReference>
<feature type="binding site" evidence="12">
    <location>
        <position position="215"/>
    </location>
    <ligand>
        <name>ATP</name>
        <dbReference type="ChEBI" id="CHEBI:30616"/>
    </ligand>
</feature>
<protein>
    <recommendedName>
        <fullName evidence="12">tRNA(Met) cytidine acetyltransferase TmcA</fullName>
        <ecNumber evidence="12">2.3.1.193</ecNumber>
    </recommendedName>
</protein>
<evidence type="ECO:0000256" key="8">
    <source>
        <dbReference type="ARBA" id="ARBA00023315"/>
    </source>
</evidence>
<keyword evidence="18" id="KW-1185">Reference proteome</keyword>
<dbReference type="Gene3D" id="3.40.630.30">
    <property type="match status" value="1"/>
</dbReference>
<evidence type="ECO:0000256" key="10">
    <source>
        <dbReference type="ARBA" id="ARBA00049889"/>
    </source>
</evidence>
<dbReference type="GO" id="GO:0005737">
    <property type="term" value="C:cytoplasm"/>
    <property type="evidence" value="ECO:0007669"/>
    <property type="project" value="UniProtKB-SubCell"/>
</dbReference>
<dbReference type="RefSeq" id="WP_256394850.1">
    <property type="nucleotide sequence ID" value="NZ_JANHDJ010000001.1"/>
</dbReference>
<comment type="catalytic activity">
    <reaction evidence="9">
        <text>a cytidine in tRNA + acetyl-CoA + ATP + H2O = an N(4)-acetylcytidine in tRNA + ADP + phosphate + CoA + H(+)</text>
        <dbReference type="Rhea" id="RHEA:53876"/>
        <dbReference type="Rhea" id="RHEA-COMP:13670"/>
        <dbReference type="Rhea" id="RHEA-COMP:13671"/>
        <dbReference type="ChEBI" id="CHEBI:15377"/>
        <dbReference type="ChEBI" id="CHEBI:15378"/>
        <dbReference type="ChEBI" id="CHEBI:30616"/>
        <dbReference type="ChEBI" id="CHEBI:43474"/>
        <dbReference type="ChEBI" id="CHEBI:57287"/>
        <dbReference type="ChEBI" id="CHEBI:57288"/>
        <dbReference type="ChEBI" id="CHEBI:74900"/>
        <dbReference type="ChEBI" id="CHEBI:82748"/>
        <dbReference type="ChEBI" id="CHEBI:456216"/>
    </reaction>
</comment>
<evidence type="ECO:0000256" key="2">
    <source>
        <dbReference type="ARBA" id="ARBA00022555"/>
    </source>
</evidence>
<dbReference type="GO" id="GO:0000049">
    <property type="term" value="F:tRNA binding"/>
    <property type="evidence" value="ECO:0007669"/>
    <property type="project" value="UniProtKB-UniRule"/>
</dbReference>
<comment type="catalytic activity">
    <reaction evidence="12">
        <text>cytidine(34) in elongator tRNA(Met) + acetyl-CoA + ATP + H2O = N(4)-acetylcytidine(34) in elongator tRNA(Met) + ADP + phosphate + CoA + H(+)</text>
        <dbReference type="Rhea" id="RHEA:43788"/>
        <dbReference type="Rhea" id="RHEA-COMP:10693"/>
        <dbReference type="Rhea" id="RHEA-COMP:10694"/>
        <dbReference type="ChEBI" id="CHEBI:15377"/>
        <dbReference type="ChEBI" id="CHEBI:15378"/>
        <dbReference type="ChEBI" id="CHEBI:30616"/>
        <dbReference type="ChEBI" id="CHEBI:43474"/>
        <dbReference type="ChEBI" id="CHEBI:57287"/>
        <dbReference type="ChEBI" id="CHEBI:57288"/>
        <dbReference type="ChEBI" id="CHEBI:74900"/>
        <dbReference type="ChEBI" id="CHEBI:82748"/>
        <dbReference type="ChEBI" id="CHEBI:456216"/>
        <dbReference type="EC" id="2.3.1.193"/>
    </reaction>
</comment>
<dbReference type="Gene3D" id="3.40.50.11040">
    <property type="match status" value="1"/>
</dbReference>
<keyword evidence="6 12" id="KW-0067">ATP-binding</keyword>
<dbReference type="InterPro" id="IPR000182">
    <property type="entry name" value="GNAT_dom"/>
</dbReference>
<dbReference type="Pfam" id="PF13718">
    <property type="entry name" value="GNAT_acetyltr_2"/>
    <property type="match status" value="1"/>
</dbReference>
<comment type="similarity">
    <text evidence="12">Belongs to the TmcA family.</text>
</comment>
<evidence type="ECO:0000256" key="6">
    <source>
        <dbReference type="ARBA" id="ARBA00022840"/>
    </source>
</evidence>
<evidence type="ECO:0000256" key="9">
    <source>
        <dbReference type="ARBA" id="ARBA00049883"/>
    </source>
</evidence>
<keyword evidence="5 12" id="KW-0547">Nucleotide-binding</keyword>
<dbReference type="InterPro" id="IPR032672">
    <property type="entry name" value="TmcA/NAT10/Kre33"/>
</dbReference>
<dbReference type="InterPro" id="IPR016181">
    <property type="entry name" value="Acyl_CoA_acyltransferase"/>
</dbReference>
<comment type="caution">
    <text evidence="17">The sequence shown here is derived from an EMBL/GenBank/DDBJ whole genome shotgun (WGS) entry which is preliminary data.</text>
</comment>
<comment type="subcellular location">
    <subcellularLocation>
        <location evidence="12">Cytoplasm</location>
    </subcellularLocation>
</comment>